<dbReference type="Proteomes" id="UP000051084">
    <property type="component" value="Unassembled WGS sequence"/>
</dbReference>
<dbReference type="InterPro" id="IPR000979">
    <property type="entry name" value="Phosphodiesterase_MJ0936/Vps29"/>
</dbReference>
<dbReference type="GO" id="GO:0046872">
    <property type="term" value="F:metal ion binding"/>
    <property type="evidence" value="ECO:0007669"/>
    <property type="project" value="UniProtKB-KW"/>
</dbReference>
<comment type="caution">
    <text evidence="4">The sequence shown here is derived from an EMBL/GenBank/DDBJ whole genome shotgun (WGS) entry which is preliminary data.</text>
</comment>
<dbReference type="STRING" id="417373.GCA_001570685_00951"/>
<keyword evidence="2" id="KW-0479">Metal-binding</keyword>
<name>A0A0R1UWJ1_9LACO</name>
<organism evidence="4 5">
    <name type="scientific">Limosilactobacillus equigenerosi DSM 18793 = JCM 14505</name>
    <dbReference type="NCBI Taxonomy" id="1423742"/>
    <lineage>
        <taxon>Bacteria</taxon>
        <taxon>Bacillati</taxon>
        <taxon>Bacillota</taxon>
        <taxon>Bacilli</taxon>
        <taxon>Lactobacillales</taxon>
        <taxon>Lactobacillaceae</taxon>
        <taxon>Limosilactobacillus</taxon>
    </lineage>
</organism>
<dbReference type="EMBL" id="AZGC01000020">
    <property type="protein sequence ID" value="KRL95221.1"/>
    <property type="molecule type" value="Genomic_DNA"/>
</dbReference>
<sequence>MELMKVLYISDNHGDAAILNRVAATFKDEVDVMLHCGDSNLPNTDPTMTPYQTVRGNTDWGLTYPRMITTTVAGVKLGVTHGDKDQVNTSLLPLSLRAQAAEVAVMGYGHTHQLAVTVDQGILLINPGSISQPRGEYRDLKGTFAIVEVTDQAFKVQYYNRQMQPVPTLAMQFSRD</sequence>
<dbReference type="InterPro" id="IPR029052">
    <property type="entry name" value="Metallo-depent_PP-like"/>
</dbReference>
<dbReference type="AlphaFoldDB" id="A0A0R1UWJ1"/>
<gene>
    <name evidence="4" type="ORF">FC21_GL000809</name>
</gene>
<evidence type="ECO:0000313" key="5">
    <source>
        <dbReference type="Proteomes" id="UP000051084"/>
    </source>
</evidence>
<protein>
    <recommendedName>
        <fullName evidence="2">Phosphoesterase</fullName>
        <ecNumber evidence="2">3.1.4.-</ecNumber>
    </recommendedName>
</protein>
<dbReference type="Pfam" id="PF12850">
    <property type="entry name" value="Metallophos_2"/>
    <property type="match status" value="1"/>
</dbReference>
<evidence type="ECO:0000259" key="3">
    <source>
        <dbReference type="Pfam" id="PF12850"/>
    </source>
</evidence>
<dbReference type="PANTHER" id="PTHR11124">
    <property type="entry name" value="VACUOLAR SORTING PROTEIN VPS29"/>
    <property type="match status" value="1"/>
</dbReference>
<dbReference type="InterPro" id="IPR024654">
    <property type="entry name" value="Calcineurin-like_PHP_lpxH"/>
</dbReference>
<reference evidence="4 5" key="1">
    <citation type="journal article" date="2015" name="Genome Announc.">
        <title>Expanding the biotechnology potential of lactobacilli through comparative genomics of 213 strains and associated genera.</title>
        <authorList>
            <person name="Sun Z."/>
            <person name="Harris H.M."/>
            <person name="McCann A."/>
            <person name="Guo C."/>
            <person name="Argimon S."/>
            <person name="Zhang W."/>
            <person name="Yang X."/>
            <person name="Jeffery I.B."/>
            <person name="Cooney J.C."/>
            <person name="Kagawa T.F."/>
            <person name="Liu W."/>
            <person name="Song Y."/>
            <person name="Salvetti E."/>
            <person name="Wrobel A."/>
            <person name="Rasinkangas P."/>
            <person name="Parkhill J."/>
            <person name="Rea M.C."/>
            <person name="O'Sullivan O."/>
            <person name="Ritari J."/>
            <person name="Douillard F.P."/>
            <person name="Paul Ross R."/>
            <person name="Yang R."/>
            <person name="Briner A.E."/>
            <person name="Felis G.E."/>
            <person name="de Vos W.M."/>
            <person name="Barrangou R."/>
            <person name="Klaenhammer T.R."/>
            <person name="Caufield P.W."/>
            <person name="Cui Y."/>
            <person name="Zhang H."/>
            <person name="O'Toole P.W."/>
        </authorList>
    </citation>
    <scope>NUCLEOTIDE SEQUENCE [LARGE SCALE GENOMIC DNA]</scope>
    <source>
        <strain evidence="4 5">DSM 18793</strain>
    </source>
</reference>
<evidence type="ECO:0000256" key="2">
    <source>
        <dbReference type="RuleBase" id="RU362039"/>
    </source>
</evidence>
<dbReference type="NCBIfam" id="TIGR00040">
    <property type="entry name" value="yfcE"/>
    <property type="match status" value="1"/>
</dbReference>
<keyword evidence="5" id="KW-1185">Reference proteome</keyword>
<evidence type="ECO:0000313" key="4">
    <source>
        <dbReference type="EMBL" id="KRL95221.1"/>
    </source>
</evidence>
<comment type="cofactor">
    <cofactor evidence="2">
        <name>a divalent metal cation</name>
        <dbReference type="ChEBI" id="CHEBI:60240"/>
    </cofactor>
</comment>
<dbReference type="GO" id="GO:0016787">
    <property type="term" value="F:hydrolase activity"/>
    <property type="evidence" value="ECO:0007669"/>
    <property type="project" value="UniProtKB-UniRule"/>
</dbReference>
<comment type="similarity">
    <text evidence="1 2">Belongs to the metallophosphoesterase superfamily. YfcE family.</text>
</comment>
<feature type="domain" description="Calcineurin-like phosphoesterase" evidence="3">
    <location>
        <begin position="4"/>
        <end position="151"/>
    </location>
</feature>
<dbReference type="EC" id="3.1.4.-" evidence="2"/>
<evidence type="ECO:0000256" key="1">
    <source>
        <dbReference type="ARBA" id="ARBA00008950"/>
    </source>
</evidence>
<dbReference type="Gene3D" id="3.60.21.10">
    <property type="match status" value="1"/>
</dbReference>
<dbReference type="PATRIC" id="fig|1423742.4.peg.843"/>
<accession>A0A0R1UWJ1</accession>
<dbReference type="SUPFAM" id="SSF56300">
    <property type="entry name" value="Metallo-dependent phosphatases"/>
    <property type="match status" value="1"/>
</dbReference>
<proteinExistence type="inferred from homology"/>